<accession>A0A1H8IP49</accession>
<proteinExistence type="predicted"/>
<evidence type="ECO:0000313" key="1">
    <source>
        <dbReference type="EMBL" id="SEN69757.1"/>
    </source>
</evidence>
<dbReference type="EMBL" id="FOBO01000024">
    <property type="protein sequence ID" value="SEN69757.1"/>
    <property type="molecule type" value="Genomic_DNA"/>
</dbReference>
<evidence type="ECO:0000313" key="2">
    <source>
        <dbReference type="Proteomes" id="UP000182160"/>
    </source>
</evidence>
<name>A0A1H8IP49_9RHOB</name>
<protein>
    <submittedName>
        <fullName evidence="1">Uncharacterized protein</fullName>
    </submittedName>
</protein>
<reference evidence="1 2" key="1">
    <citation type="submission" date="2016-10" db="EMBL/GenBank/DDBJ databases">
        <authorList>
            <person name="de Groot N.N."/>
        </authorList>
    </citation>
    <scope>NUCLEOTIDE SEQUENCE [LARGE SCALE GENOMIC DNA]</scope>
    <source>
        <strain evidence="1 2">DSM 11457</strain>
    </source>
</reference>
<organism evidence="1 2">
    <name type="scientific">Roseovarius tolerans</name>
    <dbReference type="NCBI Taxonomy" id="74031"/>
    <lineage>
        <taxon>Bacteria</taxon>
        <taxon>Pseudomonadati</taxon>
        <taxon>Pseudomonadota</taxon>
        <taxon>Alphaproteobacteria</taxon>
        <taxon>Rhodobacterales</taxon>
        <taxon>Roseobacteraceae</taxon>
        <taxon>Roseovarius</taxon>
    </lineage>
</organism>
<gene>
    <name evidence="1" type="ORF">SAMN04488077_12438</name>
</gene>
<dbReference type="Proteomes" id="UP000182160">
    <property type="component" value="Unassembled WGS sequence"/>
</dbReference>
<dbReference type="AlphaFoldDB" id="A0A1H8IP49"/>
<sequence>MIEILQLTLLAIRNPKLFYYFVAQLSPRFCLHLLAAVRQRAAARFDLTQTRLGRSPTVKERDQ</sequence>